<proteinExistence type="predicted"/>
<name>A0A364JY56_9HYPH</name>
<dbReference type="RefSeq" id="WP_111574468.1">
    <property type="nucleotide sequence ID" value="NZ_JBHEEY010000003.1"/>
</dbReference>
<feature type="chain" id="PRO_5016687070" description="Lipoprotein" evidence="1">
    <location>
        <begin position="24"/>
        <end position="150"/>
    </location>
</feature>
<evidence type="ECO:0000313" key="3">
    <source>
        <dbReference type="Proteomes" id="UP000249453"/>
    </source>
</evidence>
<dbReference type="OrthoDB" id="8451678at2"/>
<dbReference type="EMBL" id="QLMK01000002">
    <property type="protein sequence ID" value="RAK32228.1"/>
    <property type="molecule type" value="Genomic_DNA"/>
</dbReference>
<protein>
    <recommendedName>
        <fullName evidence="4">Lipoprotein</fullName>
    </recommendedName>
</protein>
<feature type="signal peptide" evidence="1">
    <location>
        <begin position="1"/>
        <end position="23"/>
    </location>
</feature>
<sequence length="150" mass="15267">MRGSLGKGARFLIVAMLAPLAAACTTTTQNSTATTSNENAASAPRFAVPRFTPVVSIDPIIAESCINAAANKYFLPVSVIRVVNSRPRSGGGTDVDMQVDLRTAVCQVSASGNVTSVIDTMPKSADQAAAEAAAAKAESAKLAVSSAKNP</sequence>
<evidence type="ECO:0000313" key="2">
    <source>
        <dbReference type="EMBL" id="RAK32228.1"/>
    </source>
</evidence>
<dbReference type="AlphaFoldDB" id="A0A364JY56"/>
<accession>A0A364JY56</accession>
<gene>
    <name evidence="2" type="ORF">C7374_102229</name>
</gene>
<keyword evidence="1" id="KW-0732">Signal</keyword>
<reference evidence="2 3" key="1">
    <citation type="submission" date="2018-06" db="EMBL/GenBank/DDBJ databases">
        <title>Genomic Encyclopedia of Type Strains, Phase IV (KMG-IV): sequencing the most valuable type-strain genomes for metagenomic binning, comparative biology and taxonomic classification.</title>
        <authorList>
            <person name="Goeker M."/>
        </authorList>
    </citation>
    <scope>NUCLEOTIDE SEQUENCE [LARGE SCALE GENOMIC DNA]</scope>
    <source>
        <strain evidence="2 3">DSM 26720</strain>
    </source>
</reference>
<comment type="caution">
    <text evidence="2">The sequence shown here is derived from an EMBL/GenBank/DDBJ whole genome shotgun (WGS) entry which is preliminary data.</text>
</comment>
<evidence type="ECO:0008006" key="4">
    <source>
        <dbReference type="Google" id="ProtNLM"/>
    </source>
</evidence>
<dbReference type="Proteomes" id="UP000249453">
    <property type="component" value="Unassembled WGS sequence"/>
</dbReference>
<evidence type="ECO:0000256" key="1">
    <source>
        <dbReference type="SAM" id="SignalP"/>
    </source>
</evidence>
<dbReference type="PROSITE" id="PS51257">
    <property type="entry name" value="PROKAR_LIPOPROTEIN"/>
    <property type="match status" value="1"/>
</dbReference>
<organism evidence="2 3">
    <name type="scientific">Falsochrobactrum ovis</name>
    <dbReference type="NCBI Taxonomy" id="1293442"/>
    <lineage>
        <taxon>Bacteria</taxon>
        <taxon>Pseudomonadati</taxon>
        <taxon>Pseudomonadota</taxon>
        <taxon>Alphaproteobacteria</taxon>
        <taxon>Hyphomicrobiales</taxon>
        <taxon>Brucellaceae</taxon>
        <taxon>Falsochrobactrum</taxon>
    </lineage>
</organism>
<keyword evidence="3" id="KW-1185">Reference proteome</keyword>